<protein>
    <submittedName>
        <fullName evidence="2">Transcriptional regulator, ArsR family</fullName>
    </submittedName>
</protein>
<dbReference type="InterPro" id="IPR036388">
    <property type="entry name" value="WH-like_DNA-bd_sf"/>
</dbReference>
<dbReference type="PANTHER" id="PTHR38600:SF2">
    <property type="entry name" value="SLL0088 PROTEIN"/>
    <property type="match status" value="1"/>
</dbReference>
<organism evidence="2 3">
    <name type="scientific">Micromonospora purpureochromogenes</name>
    <dbReference type="NCBI Taxonomy" id="47872"/>
    <lineage>
        <taxon>Bacteria</taxon>
        <taxon>Bacillati</taxon>
        <taxon>Actinomycetota</taxon>
        <taxon>Actinomycetes</taxon>
        <taxon>Micromonosporales</taxon>
        <taxon>Micromonosporaceae</taxon>
        <taxon>Micromonospora</taxon>
    </lineage>
</organism>
<dbReference type="InterPro" id="IPR036390">
    <property type="entry name" value="WH_DNA-bd_sf"/>
</dbReference>
<sequence>MAKHSGDGGDAVDASLDDVFHALSDPTRRRVVELLGRGPATTSDLARPFEMALPSFTQHLSVLERSGLVTSEKKGRVRTYRLAPRSLEGADNWLAAQRALWTRRLDQLDSLLYDLKEQQT</sequence>
<dbReference type="InterPro" id="IPR001845">
    <property type="entry name" value="HTH_ArsR_DNA-bd_dom"/>
</dbReference>
<dbReference type="PROSITE" id="PS50987">
    <property type="entry name" value="HTH_ARSR_2"/>
    <property type="match status" value="1"/>
</dbReference>
<name>A0A1C4YJX4_9ACTN</name>
<dbReference type="RefSeq" id="WP_088962033.1">
    <property type="nucleotide sequence ID" value="NZ_LT607410.1"/>
</dbReference>
<dbReference type="Pfam" id="PF12840">
    <property type="entry name" value="HTH_20"/>
    <property type="match status" value="1"/>
</dbReference>
<dbReference type="Proteomes" id="UP000198228">
    <property type="component" value="Chromosome I"/>
</dbReference>
<dbReference type="Gene3D" id="1.10.10.10">
    <property type="entry name" value="Winged helix-like DNA-binding domain superfamily/Winged helix DNA-binding domain"/>
    <property type="match status" value="1"/>
</dbReference>
<dbReference type="PANTHER" id="PTHR38600">
    <property type="entry name" value="TRANSCRIPTIONAL REGULATORY PROTEIN"/>
    <property type="match status" value="1"/>
</dbReference>
<dbReference type="NCBIfam" id="NF033788">
    <property type="entry name" value="HTH_metalloreg"/>
    <property type="match status" value="1"/>
</dbReference>
<dbReference type="CDD" id="cd00090">
    <property type="entry name" value="HTH_ARSR"/>
    <property type="match status" value="1"/>
</dbReference>
<dbReference type="SUPFAM" id="SSF46785">
    <property type="entry name" value="Winged helix' DNA-binding domain"/>
    <property type="match status" value="1"/>
</dbReference>
<proteinExistence type="predicted"/>
<evidence type="ECO:0000259" key="1">
    <source>
        <dbReference type="PROSITE" id="PS50987"/>
    </source>
</evidence>
<evidence type="ECO:0000313" key="2">
    <source>
        <dbReference type="EMBL" id="SCF21029.1"/>
    </source>
</evidence>
<dbReference type="GO" id="GO:0003700">
    <property type="term" value="F:DNA-binding transcription factor activity"/>
    <property type="evidence" value="ECO:0007669"/>
    <property type="project" value="InterPro"/>
</dbReference>
<accession>A0A1C4YJX4</accession>
<evidence type="ECO:0000313" key="3">
    <source>
        <dbReference type="Proteomes" id="UP000198228"/>
    </source>
</evidence>
<dbReference type="InterPro" id="IPR011991">
    <property type="entry name" value="ArsR-like_HTH"/>
</dbReference>
<gene>
    <name evidence="2" type="ORF">GA0074696_3446</name>
</gene>
<feature type="domain" description="HTH arsR-type" evidence="1">
    <location>
        <begin position="8"/>
        <end position="102"/>
    </location>
</feature>
<dbReference type="SMART" id="SM00418">
    <property type="entry name" value="HTH_ARSR"/>
    <property type="match status" value="1"/>
</dbReference>
<reference evidence="2 3" key="1">
    <citation type="submission" date="2016-06" db="EMBL/GenBank/DDBJ databases">
        <authorList>
            <person name="Kjaerup R.B."/>
            <person name="Dalgaard T.S."/>
            <person name="Juul-Madsen H.R."/>
        </authorList>
    </citation>
    <scope>NUCLEOTIDE SEQUENCE [LARGE SCALE GENOMIC DNA]</scope>
    <source>
        <strain evidence="2 3">DSM 43821</strain>
    </source>
</reference>
<dbReference type="AlphaFoldDB" id="A0A1C4YJX4"/>
<dbReference type="EMBL" id="LT607410">
    <property type="protein sequence ID" value="SCF21029.1"/>
    <property type="molecule type" value="Genomic_DNA"/>
</dbReference>
<dbReference type="PRINTS" id="PR00778">
    <property type="entry name" value="HTHARSR"/>
</dbReference>